<gene>
    <name evidence="1" type="ORF">SPF06_00935</name>
</gene>
<accession>A0ABU5T112</accession>
<sequence>MTPNKEEMAREAVYRQQWIEEHKRADETVFDPKTGIPVAAIYRYPPLAHYRENQEFWNQLADAVAKEGN</sequence>
<name>A0ABU5T112_9MICC</name>
<dbReference type="Proteomes" id="UP001304769">
    <property type="component" value="Unassembled WGS sequence"/>
</dbReference>
<organism evidence="1 2">
    <name type="scientific">Sinomonas terricola</name>
    <dbReference type="NCBI Taxonomy" id="3110330"/>
    <lineage>
        <taxon>Bacteria</taxon>
        <taxon>Bacillati</taxon>
        <taxon>Actinomycetota</taxon>
        <taxon>Actinomycetes</taxon>
        <taxon>Micrococcales</taxon>
        <taxon>Micrococcaceae</taxon>
        <taxon>Sinomonas</taxon>
    </lineage>
</organism>
<proteinExistence type="predicted"/>
<reference evidence="1 2" key="1">
    <citation type="submission" date="2023-12" db="EMBL/GenBank/DDBJ databases">
        <title>Sinomonas terricola sp. nov, isolated from litchi orchard soil in Guangdong, PR China.</title>
        <authorList>
            <person name="Jiaxin W."/>
            <person name="Yang Z."/>
            <person name="Honghui Z."/>
        </authorList>
    </citation>
    <scope>NUCLEOTIDE SEQUENCE [LARGE SCALE GENOMIC DNA]</scope>
    <source>
        <strain evidence="1 2">JGH33</strain>
    </source>
</reference>
<dbReference type="EMBL" id="JAYGGQ010000001">
    <property type="protein sequence ID" value="MEA5453275.1"/>
    <property type="molecule type" value="Genomic_DNA"/>
</dbReference>
<protein>
    <submittedName>
        <fullName evidence="1">Uncharacterized protein</fullName>
    </submittedName>
</protein>
<dbReference type="RefSeq" id="WP_323277046.1">
    <property type="nucleotide sequence ID" value="NZ_JAYGGQ010000001.1"/>
</dbReference>
<evidence type="ECO:0000313" key="2">
    <source>
        <dbReference type="Proteomes" id="UP001304769"/>
    </source>
</evidence>
<evidence type="ECO:0000313" key="1">
    <source>
        <dbReference type="EMBL" id="MEA5453275.1"/>
    </source>
</evidence>
<keyword evidence="2" id="KW-1185">Reference proteome</keyword>
<comment type="caution">
    <text evidence="1">The sequence shown here is derived from an EMBL/GenBank/DDBJ whole genome shotgun (WGS) entry which is preliminary data.</text>
</comment>